<dbReference type="AlphaFoldDB" id="A0A5N6QZ57"/>
<reference evidence="3 4" key="1">
    <citation type="submission" date="2019-06" db="EMBL/GenBank/DDBJ databases">
        <title>A chromosomal-level reference genome of Carpinus fangiana (Coryloideae, Betulaceae).</title>
        <authorList>
            <person name="Yang X."/>
            <person name="Wang Z."/>
            <person name="Zhang L."/>
            <person name="Hao G."/>
            <person name="Liu J."/>
            <person name="Yang Y."/>
        </authorList>
    </citation>
    <scope>NUCLEOTIDE SEQUENCE [LARGE SCALE GENOMIC DNA]</scope>
    <source>
        <strain evidence="3">Cfa_2016G</strain>
        <tissue evidence="3">Leaf</tissue>
    </source>
</reference>
<evidence type="ECO:0000313" key="3">
    <source>
        <dbReference type="EMBL" id="KAE8022012.1"/>
    </source>
</evidence>
<dbReference type="SMART" id="SM01045">
    <property type="entry name" value="BURP"/>
    <property type="match status" value="1"/>
</dbReference>
<protein>
    <recommendedName>
        <fullName evidence="2">BURP domain-containing protein</fullName>
    </recommendedName>
</protein>
<accession>A0A5N6QZ57</accession>
<feature type="signal peptide" evidence="1">
    <location>
        <begin position="1"/>
        <end position="25"/>
    </location>
</feature>
<gene>
    <name evidence="3" type="ORF">FH972_007853</name>
</gene>
<feature type="domain" description="BURP" evidence="2">
    <location>
        <begin position="50"/>
        <end position="266"/>
    </location>
</feature>
<dbReference type="Proteomes" id="UP000327013">
    <property type="component" value="Chromosome 3"/>
</dbReference>
<dbReference type="PANTHER" id="PTHR31236">
    <property type="entry name" value="BURP DOMAIN PROTEIN USPL1-LIKE"/>
    <property type="match status" value="1"/>
</dbReference>
<keyword evidence="1" id="KW-0732">Signal</keyword>
<feature type="chain" id="PRO_5024355373" description="BURP domain-containing protein" evidence="1">
    <location>
        <begin position="26"/>
        <end position="266"/>
    </location>
</feature>
<name>A0A5N6QZ57_9ROSI</name>
<dbReference type="PANTHER" id="PTHR31236:SF59">
    <property type="entry name" value="BURP DOMAIN PROTEIN"/>
    <property type="match status" value="1"/>
</dbReference>
<evidence type="ECO:0000313" key="4">
    <source>
        <dbReference type="Proteomes" id="UP000327013"/>
    </source>
</evidence>
<dbReference type="Pfam" id="PF03181">
    <property type="entry name" value="BURP"/>
    <property type="match status" value="1"/>
</dbReference>
<sequence length="266" mass="29937">MALRFVSLFLLSSLLLLTYCEYGYGVRETTDQHKWRMPHMDHMEDPKMGYVTINDLHVGKTISIHVPTKDPSSLPHFLPRQEADSIPFSVEEYPNLLQIFSISQDSPQAKAIKNTLEDCESEPIQEVTKFCATSFESLVDSVRAIFGSQNPFKVLATTTFKNSKTPLQNYTFLQVKEVATSKTVVCHNTPYPYAVFYCHDLQGGTKVFEVSVGGEHGEKATAFFICHMDTSSFAPDHIAFRVLGIKPGTSPVCHYIFPDGLLWVRS</sequence>
<evidence type="ECO:0000259" key="2">
    <source>
        <dbReference type="PROSITE" id="PS51277"/>
    </source>
</evidence>
<keyword evidence="4" id="KW-1185">Reference proteome</keyword>
<dbReference type="EMBL" id="CM017323">
    <property type="protein sequence ID" value="KAE8022012.1"/>
    <property type="molecule type" value="Genomic_DNA"/>
</dbReference>
<dbReference type="InterPro" id="IPR004873">
    <property type="entry name" value="BURP_dom"/>
</dbReference>
<dbReference type="InterPro" id="IPR044816">
    <property type="entry name" value="BURP"/>
</dbReference>
<organism evidence="3 4">
    <name type="scientific">Carpinus fangiana</name>
    <dbReference type="NCBI Taxonomy" id="176857"/>
    <lineage>
        <taxon>Eukaryota</taxon>
        <taxon>Viridiplantae</taxon>
        <taxon>Streptophyta</taxon>
        <taxon>Embryophyta</taxon>
        <taxon>Tracheophyta</taxon>
        <taxon>Spermatophyta</taxon>
        <taxon>Magnoliopsida</taxon>
        <taxon>eudicotyledons</taxon>
        <taxon>Gunneridae</taxon>
        <taxon>Pentapetalae</taxon>
        <taxon>rosids</taxon>
        <taxon>fabids</taxon>
        <taxon>Fagales</taxon>
        <taxon>Betulaceae</taxon>
        <taxon>Carpinus</taxon>
    </lineage>
</organism>
<evidence type="ECO:0000256" key="1">
    <source>
        <dbReference type="SAM" id="SignalP"/>
    </source>
</evidence>
<proteinExistence type="predicted"/>
<dbReference type="PROSITE" id="PS51277">
    <property type="entry name" value="BURP"/>
    <property type="match status" value="1"/>
</dbReference>
<dbReference type="OrthoDB" id="1909293at2759"/>